<evidence type="ECO:0000313" key="1">
    <source>
        <dbReference type="EMBL" id="MBD2315394.1"/>
    </source>
</evidence>
<dbReference type="Gene3D" id="3.40.50.1110">
    <property type="entry name" value="SGNH hydrolase"/>
    <property type="match status" value="1"/>
</dbReference>
<dbReference type="InterPro" id="IPR010037">
    <property type="entry name" value="FkbH_domain"/>
</dbReference>
<sequence>MRTLVLKDLKYTEILSNNKVLGESLANLPMYTISVLSNIITSQLNDILEFAIRSQGINAKVNSGDYDNIVQNSATYAKSNVVIVFWELANIIDGLQYKSLTMTSDEIAALIVKVKQEIDFVFYSLSTTPLVIFNQFSTLIFNQHFLRVNQFDEICNELNQYISSNIPSNFFLIPIDKLFAQVSIARSVDLRYYYSSKALYSIDFLKCYAQFISPLILSVNGKSKKVLVLDCDNTLWKGIIGEDGLEGISLSTNDKNGVFFEEVHHLIKNLSNDGVMVCLCSKNNQSDLDEIWKSRSDFALDERDVFAKKINWQSKDKNLQELIEDLNVGADSLVFVDDSSFEISCVESSLPEVTTLQVPKPLHTYPSLFRETTSLFFKLSQTAEDNKRIEMYHYEARRKNERKKFASIDEYLSSLELKLSIHINHSEHLTRASQLTQKTNQFNLTTKRYTETEIKGLLEGGDHRIYVMEVSDKFGDYGLTGLAIIAINHTEAEIDTFLLSCRVLGRNIEINFVNFIINDLKELGVNHIFANYVKTPKNMQVANFYEKNGFDILSASDSRTEYRLLLNSL</sequence>
<proteinExistence type="predicted"/>
<comment type="caution">
    <text evidence="1">The sequence shown here is derived from an EMBL/GenBank/DDBJ whole genome shotgun (WGS) entry which is preliminary data.</text>
</comment>
<dbReference type="Proteomes" id="UP000618445">
    <property type="component" value="Unassembled WGS sequence"/>
</dbReference>
<dbReference type="EMBL" id="JACJQY010000001">
    <property type="protein sequence ID" value="MBD2315394.1"/>
    <property type="molecule type" value="Genomic_DNA"/>
</dbReference>
<dbReference type="InterPro" id="IPR010033">
    <property type="entry name" value="HAD_SF_ppase_IIIC"/>
</dbReference>
<dbReference type="NCBIfam" id="TIGR01681">
    <property type="entry name" value="HAD-SF-IIIC"/>
    <property type="match status" value="1"/>
</dbReference>
<name>A0ABR8C3R8_9CYAN</name>
<dbReference type="NCBIfam" id="TIGR01686">
    <property type="entry name" value="FkbH"/>
    <property type="match status" value="1"/>
</dbReference>
<accession>A0ABR8C3R8</accession>
<dbReference type="SUPFAM" id="SSF55729">
    <property type="entry name" value="Acyl-CoA N-acyltransferases (Nat)"/>
    <property type="match status" value="1"/>
</dbReference>
<protein>
    <submittedName>
        <fullName evidence="1">HAD-IIIC family phosphatase</fullName>
    </submittedName>
</protein>
<dbReference type="InterPro" id="IPR036412">
    <property type="entry name" value="HAD-like_sf"/>
</dbReference>
<gene>
    <name evidence="1" type="ORF">H6G05_00845</name>
</gene>
<evidence type="ECO:0000313" key="2">
    <source>
        <dbReference type="Proteomes" id="UP000618445"/>
    </source>
</evidence>
<dbReference type="RefSeq" id="WP_190575441.1">
    <property type="nucleotide sequence ID" value="NZ_CAWPQU010000001.1"/>
</dbReference>
<dbReference type="InterPro" id="IPR036514">
    <property type="entry name" value="SGNH_hydro_sf"/>
</dbReference>
<dbReference type="Gene3D" id="3.40.630.30">
    <property type="match status" value="1"/>
</dbReference>
<organism evidence="1 2">
    <name type="scientific">Phormidium tenue FACHB-1050</name>
    <dbReference type="NCBI Taxonomy" id="2692857"/>
    <lineage>
        <taxon>Bacteria</taxon>
        <taxon>Bacillati</taxon>
        <taxon>Cyanobacteriota</taxon>
        <taxon>Cyanophyceae</taxon>
        <taxon>Oscillatoriophycideae</taxon>
        <taxon>Oscillatoriales</taxon>
        <taxon>Oscillatoriaceae</taxon>
        <taxon>Phormidium</taxon>
    </lineage>
</organism>
<dbReference type="InterPro" id="IPR023214">
    <property type="entry name" value="HAD_sf"/>
</dbReference>
<dbReference type="Gene3D" id="3.40.50.1000">
    <property type="entry name" value="HAD superfamily/HAD-like"/>
    <property type="match status" value="1"/>
</dbReference>
<dbReference type="SUPFAM" id="SSF56784">
    <property type="entry name" value="HAD-like"/>
    <property type="match status" value="1"/>
</dbReference>
<dbReference type="InterPro" id="IPR016181">
    <property type="entry name" value="Acyl_CoA_acyltransferase"/>
</dbReference>
<keyword evidence="2" id="KW-1185">Reference proteome</keyword>
<reference evidence="1 2" key="1">
    <citation type="journal article" date="2020" name="ISME J.">
        <title>Comparative genomics reveals insights into cyanobacterial evolution and habitat adaptation.</title>
        <authorList>
            <person name="Chen M.Y."/>
            <person name="Teng W.K."/>
            <person name="Zhao L."/>
            <person name="Hu C.X."/>
            <person name="Zhou Y.K."/>
            <person name="Han B.P."/>
            <person name="Song L.R."/>
            <person name="Shu W.S."/>
        </authorList>
    </citation>
    <scope>NUCLEOTIDE SEQUENCE [LARGE SCALE GENOMIC DNA]</scope>
    <source>
        <strain evidence="1 2">FACHB-1050</strain>
    </source>
</reference>